<dbReference type="SMART" id="SM00184">
    <property type="entry name" value="RING"/>
    <property type="match status" value="1"/>
</dbReference>
<feature type="region of interest" description="Disordered" evidence="1">
    <location>
        <begin position="1570"/>
        <end position="1638"/>
    </location>
</feature>
<dbReference type="GO" id="GO:0016567">
    <property type="term" value="P:protein ubiquitination"/>
    <property type="evidence" value="ECO:0007669"/>
    <property type="project" value="TreeGrafter"/>
</dbReference>
<dbReference type="InterPro" id="IPR001841">
    <property type="entry name" value="Znf_RING"/>
</dbReference>
<sequence length="1676" mass="197754">MYINRNPNINNNKKYDALKYEDEKETFGDKSKYINVSYHIRKLFSYCDADILRIENNLIIYNSIIDNIKKNGNRLIKKEIEKIIREKEENKNYCLKDDMKEEYKINNFDLKKVELDFKFIECSLCFELIKIICIQECNHTYCFLCFYRLLYMQIKENNYENTDNINNNNNTTGQNAINNVRSNSYVNSRSYSYRDRGRNRNYDESYHQNHRTNIQNDKFNYAFDKEKMKCPFCKERNEYIFFCLNNFYTYFTYNNLLQTLLEPDEVDMLAGDNENKNIDESENVGKQLKFSGSLEKDQINDKRESIDNISIEMDEQNIVKKYSSDICKEIEDIEEIEKLTSKNYDDIQKEQADLLEKNKLKKIFSSHYDDIIILRNILKKDPKSNEDTTKNAKKVENMYLFNHYEKYIKRKKDKTKHILNGCANSLKRYAFFSKIFVDTEKKIFYEYYYIYSLSTLLTSYACLLTPCIDYWVKVQNKKVEKFKLNNNHKINKYFEYIYIYNKQNLLRKKNDSIYDKYHQYTRDAHNISELESESTDHYFNVIDIFYKTCFTNLDNITNLKHLNKYCYTRLSELCKHLSEHKKTYCDICVGNNDNNFLFEYNIFLKKNVKAHIEYGEQISENKYKIRHIYCHICSYYLYDFDTYMSHINKYHFFCKFCFNKKNPEIKGVEKNEIDDVVYYDQLHLHVYKDYDNLFAHYKKKHHPCLYEQCIFVVFDNRMDLCLHLAEKHEEKGSSKRNKIAFSIGGASYNEIRNSANNNSSNRGRNNTYNDRNDYGNNINIIQLNNDKGNSNTCENEEDNNREKIDINNYKCIYDFKSFSDSWYFEYFIEIKMINFVEYFKNKKTIFLQIMKKDLESIVNILDILTKNNNDFYLSNEEIIDLTKSVIDTDFGAEQKKNNFFIFKIFFDGIIEKIDYLLYNKEDLEKHYLNLFFNIIIYRSFILYYSFFFMHLSDKKTILGKINSNTNSNKNKKSANNSNEKKEKNDAIYNYNNNKSMVNLRQKFENATKININELSKYGFLYLTFLFFKIENNALEKVYTNIKSIYTLCNNTWKDIEAANKRITLACESATNSKDVKNKNNDNSLISSGNKKGSNTSSIKCSSEKNNSNVKGKEKVSSLFDAINSKNNLMELENISNLIKKSFKNKNPNNIIINHIYDQKWDICKKVSFDMLYCIEPSLNLVSFFYLFISNYLSAYQKDPCVNKFVNISNENKKSILKKIALDVDLTSLTTISKDLSNFVNARALEECLSTGPEYYRIRKDIEFILRNRNTNNAINNGSSYNRFSNTYRGSEKYKNIEDQKVSSNLYDISLSLRNRFLNIIKSSKINELHYIYFYVSSIINTTNTNKNSDIQKNDEFPSLASNNMNDRISSVATISRFSINNSNNTNLKGSNTSNHLSTNGKRNKIGSNSRNNNSSNLNNEDKNINSYKHKVENNKNTSLNSKGGSLDVEYPPLPKPKTDDEIFPFLISSNNKTKTKDNKSGALNKDIPLNWKKNGSNTSKNKGKEEPKKKSDKKSNNATTDLLSLSSDKIEKSNKTGKNKADKNPISNYYKSFNIDEFPAPSLLADQKKLLEQNSQKKKKKKKKKKKMKKKAKKKKKKKKKEKNDDNNSDSKYFYSSDDNTLSNSKSSPKKKKNVTVPDGNITYTIKKSNKVKCCSMCTYENPYERKRCELCENPL</sequence>
<dbReference type="InterPro" id="IPR044288">
    <property type="entry name" value="ZNF598/HEL2"/>
</dbReference>
<dbReference type="PANTHER" id="PTHR22938">
    <property type="entry name" value="ZINC FINGER PROTEIN 598"/>
    <property type="match status" value="1"/>
</dbReference>
<dbReference type="GO" id="GO:0043022">
    <property type="term" value="F:ribosome binding"/>
    <property type="evidence" value="ECO:0007669"/>
    <property type="project" value="TreeGrafter"/>
</dbReference>
<feature type="compositionally biased region" description="Low complexity" evidence="1">
    <location>
        <begin position="1080"/>
        <end position="1098"/>
    </location>
</feature>
<feature type="compositionally biased region" description="Polar residues" evidence="1">
    <location>
        <begin position="1434"/>
        <end position="1443"/>
    </location>
</feature>
<feature type="compositionally biased region" description="Polar residues" evidence="1">
    <location>
        <begin position="1099"/>
        <end position="1109"/>
    </location>
</feature>
<dbReference type="SUPFAM" id="SSF57850">
    <property type="entry name" value="RING/U-box"/>
    <property type="match status" value="1"/>
</dbReference>
<dbReference type="GO" id="GO:0061630">
    <property type="term" value="F:ubiquitin protein ligase activity"/>
    <property type="evidence" value="ECO:0007669"/>
    <property type="project" value="InterPro"/>
</dbReference>
<feature type="region of interest" description="Disordered" evidence="1">
    <location>
        <begin position="1381"/>
        <end position="1546"/>
    </location>
</feature>
<evidence type="ECO:0000256" key="1">
    <source>
        <dbReference type="SAM" id="MobiDB-lite"/>
    </source>
</evidence>
<evidence type="ECO:0000259" key="2">
    <source>
        <dbReference type="SMART" id="SM00184"/>
    </source>
</evidence>
<feature type="domain" description="RING-type" evidence="2">
    <location>
        <begin position="122"/>
        <end position="233"/>
    </location>
</feature>
<feature type="compositionally biased region" description="Basic and acidic residues" evidence="1">
    <location>
        <begin position="1502"/>
        <end position="1515"/>
    </location>
</feature>
<feature type="compositionally biased region" description="Basic and acidic residues" evidence="1">
    <location>
        <begin position="1528"/>
        <end position="1543"/>
    </location>
</feature>
<feature type="compositionally biased region" description="Low complexity" evidence="1">
    <location>
        <begin position="1381"/>
        <end position="1394"/>
    </location>
</feature>
<accession>A0A1C6XU97</accession>
<reference evidence="3 4" key="1">
    <citation type="submission" date="2016-08" db="EMBL/GenBank/DDBJ databases">
        <authorList>
            <consortium name="Pathogen Informatics"/>
        </authorList>
    </citation>
    <scope>NUCLEOTIDE SEQUENCE [LARGE SCALE GENOMIC DNA]</scope>
    <source>
        <strain evidence="3 4">DS</strain>
    </source>
</reference>
<proteinExistence type="predicted"/>
<organism evidence="3 4">
    <name type="scientific">Plasmodium chabaudi adami</name>
    <dbReference type="NCBI Taxonomy" id="5826"/>
    <lineage>
        <taxon>Eukaryota</taxon>
        <taxon>Sar</taxon>
        <taxon>Alveolata</taxon>
        <taxon>Apicomplexa</taxon>
        <taxon>Aconoidasida</taxon>
        <taxon>Haemosporida</taxon>
        <taxon>Plasmodiidae</taxon>
        <taxon>Plasmodium</taxon>
        <taxon>Plasmodium (Vinckeia)</taxon>
    </lineage>
</organism>
<dbReference type="PANTHER" id="PTHR22938:SF0">
    <property type="entry name" value="E3 UBIQUITIN-PROTEIN LIGASE ZNF598"/>
    <property type="match status" value="1"/>
</dbReference>
<dbReference type="Proteomes" id="UP000507536">
    <property type="component" value="Chromosome 13"/>
</dbReference>
<gene>
    <name evidence="3" type="ORF">PCHDS_000367600</name>
</gene>
<dbReference type="GO" id="GO:0072344">
    <property type="term" value="P:rescue of stalled ribosome"/>
    <property type="evidence" value="ECO:0007669"/>
    <property type="project" value="InterPro"/>
</dbReference>
<feature type="region of interest" description="Disordered" evidence="1">
    <location>
        <begin position="1077"/>
        <end position="1109"/>
    </location>
</feature>
<evidence type="ECO:0000313" key="3">
    <source>
        <dbReference type="EMBL" id="SCM09588.1"/>
    </source>
</evidence>
<protein>
    <submittedName>
        <fullName evidence="3">Zinc finger protein, putative</fullName>
    </submittedName>
</protein>
<dbReference type="EMBL" id="LT608193">
    <property type="protein sequence ID" value="SCM09588.1"/>
    <property type="molecule type" value="Genomic_DNA"/>
</dbReference>
<name>A0A1C6XU97_PLACE</name>
<feature type="compositionally biased region" description="Basic residues" evidence="1">
    <location>
        <begin position="1576"/>
        <end position="1601"/>
    </location>
</feature>
<feature type="compositionally biased region" description="Low complexity" evidence="1">
    <location>
        <begin position="1407"/>
        <end position="1418"/>
    </location>
</feature>
<evidence type="ECO:0000313" key="4">
    <source>
        <dbReference type="Proteomes" id="UP000507536"/>
    </source>
</evidence>
<feature type="compositionally biased region" description="Polar residues" evidence="1">
    <location>
        <begin position="1518"/>
        <end position="1527"/>
    </location>
</feature>
<feature type="compositionally biased region" description="Basic and acidic residues" evidence="1">
    <location>
        <begin position="1419"/>
        <end position="1433"/>
    </location>
</feature>
<feature type="compositionally biased region" description="Low complexity" evidence="1">
    <location>
        <begin position="1490"/>
        <end position="1500"/>
    </location>
</feature>